<gene>
    <name evidence="3" type="ORF">YASMINEVIRUS_1507</name>
</gene>
<proteinExistence type="predicted"/>
<protein>
    <recommendedName>
        <fullName evidence="2">LicD/FKTN/FKRP nucleotidyltransferase domain-containing protein</fullName>
    </recommendedName>
</protein>
<evidence type="ECO:0000259" key="2">
    <source>
        <dbReference type="Pfam" id="PF04991"/>
    </source>
</evidence>
<reference evidence="3 4" key="1">
    <citation type="submission" date="2018-10" db="EMBL/GenBank/DDBJ databases">
        <authorList>
            <consortium name="IHU Genomes"/>
        </authorList>
    </citation>
    <scope>NUCLEOTIDE SEQUENCE [LARGE SCALE GENOMIC DNA]</scope>
    <source>
        <strain evidence="3 4">A1</strain>
    </source>
</reference>
<feature type="domain" description="LicD/FKTN/FKRP nucleotidyltransferase" evidence="2">
    <location>
        <begin position="133"/>
        <end position="219"/>
    </location>
</feature>
<accession>A0A5K0UB81</accession>
<keyword evidence="4" id="KW-1185">Reference proteome</keyword>
<sequence>MFGNNTGITLVVMIALISVIMLVHTHYCGDSYDSYQENDCSNEGFKEDQQKTHPDIHAKKSGVSLPMHGSNSVNSVQRVHTVHHIRHPVVHHQVRPIVRKPVRIPRRFKYIKPNIVTQLYKLMYILDSVLTRRNIEVWMSDGTFLGAVRHSGIIPWDDDGDFQIWDSDRTKLEQLRSVFEMYGIVLMDTWFGYKLFFKNASPIKGYRWLYPAIDIFPVKLNTDNELEFSYPKAQRAFGKCRFDYSKLYPLKRYAFGSFTLNGPSEEAIKPYFDRCYGDDWSTHAYQTFDHENEKMIKNKVKIVLTPDDKEPAKPIHFNKPVIY</sequence>
<dbReference type="EMBL" id="UPSH01000002">
    <property type="protein sequence ID" value="VBB18975.1"/>
    <property type="molecule type" value="Genomic_DNA"/>
</dbReference>
<dbReference type="PANTHER" id="PTHR43404">
    <property type="entry name" value="LIPOPOLYSACCHARIDE CHOLINEPHOSPHOTRANSFERASE LICD"/>
    <property type="match status" value="1"/>
</dbReference>
<dbReference type="Proteomes" id="UP000594342">
    <property type="component" value="Unassembled WGS sequence"/>
</dbReference>
<dbReference type="GO" id="GO:0009100">
    <property type="term" value="P:glycoprotein metabolic process"/>
    <property type="evidence" value="ECO:0007669"/>
    <property type="project" value="UniProtKB-ARBA"/>
</dbReference>
<dbReference type="Pfam" id="PF04991">
    <property type="entry name" value="LicD"/>
    <property type="match status" value="1"/>
</dbReference>
<dbReference type="PANTHER" id="PTHR43404:SF2">
    <property type="entry name" value="LIPOPOLYSACCHARIDE CHOLINEPHOSPHOTRANSFERASE LICD"/>
    <property type="match status" value="1"/>
</dbReference>
<evidence type="ECO:0000313" key="4">
    <source>
        <dbReference type="Proteomes" id="UP000594342"/>
    </source>
</evidence>
<evidence type="ECO:0000256" key="1">
    <source>
        <dbReference type="SAM" id="Phobius"/>
    </source>
</evidence>
<keyword evidence="1" id="KW-0812">Transmembrane</keyword>
<feature type="transmembrane region" description="Helical" evidence="1">
    <location>
        <begin position="7"/>
        <end position="27"/>
    </location>
</feature>
<dbReference type="InterPro" id="IPR007074">
    <property type="entry name" value="LicD/FKTN/FKRP_NTP_transf"/>
</dbReference>
<evidence type="ECO:0000313" key="3">
    <source>
        <dbReference type="EMBL" id="VBB18975.1"/>
    </source>
</evidence>
<keyword evidence="1" id="KW-0472">Membrane</keyword>
<name>A0A5K0UB81_9VIRU</name>
<dbReference type="InterPro" id="IPR052942">
    <property type="entry name" value="LPS_cholinephosphotransferase"/>
</dbReference>
<keyword evidence="1" id="KW-1133">Transmembrane helix</keyword>
<comment type="caution">
    <text evidence="3">The sequence shown here is derived from an EMBL/GenBank/DDBJ whole genome shotgun (WGS) entry which is preliminary data.</text>
</comment>
<organism evidence="3 4">
    <name type="scientific">Yasminevirus sp. GU-2018</name>
    <dbReference type="NCBI Taxonomy" id="2420051"/>
    <lineage>
        <taxon>Viruses</taxon>
        <taxon>Varidnaviria</taxon>
        <taxon>Bamfordvirae</taxon>
        <taxon>Nucleocytoviricota</taxon>
        <taxon>Megaviricetes</taxon>
        <taxon>Imitervirales</taxon>
        <taxon>Mimiviridae</taxon>
        <taxon>Klosneuvirinae</taxon>
        <taxon>Yasminevirus</taxon>
        <taxon>Yasminevirus saudimassiliense</taxon>
    </lineage>
</organism>